<comment type="caution">
    <text evidence="1">The sequence shown here is derived from an EMBL/GenBank/DDBJ whole genome shotgun (WGS) entry which is preliminary data.</text>
</comment>
<evidence type="ECO:0000313" key="2">
    <source>
        <dbReference type="Proteomes" id="UP000644147"/>
    </source>
</evidence>
<proteinExistence type="predicted"/>
<name>A0ABS1C0S4_9BACT</name>
<keyword evidence="2" id="KW-1185">Reference proteome</keyword>
<dbReference type="EMBL" id="JAEHFX010000003">
    <property type="protein sequence ID" value="MBK0403003.1"/>
    <property type="molecule type" value="Genomic_DNA"/>
</dbReference>
<dbReference type="RefSeq" id="WP_200505748.1">
    <property type="nucleotide sequence ID" value="NZ_JAEHFX010000003.1"/>
</dbReference>
<dbReference type="Proteomes" id="UP000644147">
    <property type="component" value="Unassembled WGS sequence"/>
</dbReference>
<accession>A0ABS1C0S4</accession>
<organism evidence="1 2">
    <name type="scientific">Adhaeribacter terrigena</name>
    <dbReference type="NCBI Taxonomy" id="2793070"/>
    <lineage>
        <taxon>Bacteria</taxon>
        <taxon>Pseudomonadati</taxon>
        <taxon>Bacteroidota</taxon>
        <taxon>Cytophagia</taxon>
        <taxon>Cytophagales</taxon>
        <taxon>Hymenobacteraceae</taxon>
        <taxon>Adhaeribacter</taxon>
    </lineage>
</organism>
<evidence type="ECO:0000313" key="1">
    <source>
        <dbReference type="EMBL" id="MBK0403003.1"/>
    </source>
</evidence>
<sequence length="251" mass="29237">MDLHNISEKTGLDISIIKLIYQDCLIAAIKRQNPNAIDYKLNLEEGTYITKYTKGTGNLLKIKHLEIREGLGFRISFINTVNTYLKTGNILVSSIEELEIFNKSIFNLNDINFIKHKKLIDDLKEFFAQNTMHNELNKLLRDVDTIFSDKPASTHEETVESISAIDELLNLVILHNSLIKLDKELEDEDFSDLEEDYNDDYLVEEEEEEEDYDEVTYDKEYDYDESPYCSSCQMSPCMCSDRERTSTVFDF</sequence>
<reference evidence="1 2" key="1">
    <citation type="submission" date="2020-12" db="EMBL/GenBank/DDBJ databases">
        <title>Bacterial novel species Adhaeribacter sp. BT258 isolated from soil.</title>
        <authorList>
            <person name="Jung H.-Y."/>
        </authorList>
    </citation>
    <scope>NUCLEOTIDE SEQUENCE [LARGE SCALE GENOMIC DNA]</scope>
    <source>
        <strain evidence="1 2">BT258</strain>
    </source>
</reference>
<gene>
    <name evidence="1" type="ORF">I5M27_08385</name>
</gene>
<protein>
    <submittedName>
        <fullName evidence="1">Uncharacterized protein</fullName>
    </submittedName>
</protein>